<dbReference type="InterPro" id="IPR006059">
    <property type="entry name" value="SBP"/>
</dbReference>
<evidence type="ECO:0000256" key="5">
    <source>
        <dbReference type="PIRNR" id="PIRNR019574"/>
    </source>
</evidence>
<evidence type="ECO:0000256" key="1">
    <source>
        <dbReference type="ARBA" id="ARBA00004418"/>
    </source>
</evidence>
<evidence type="ECO:0000256" key="4">
    <source>
        <dbReference type="ARBA" id="ARBA00022764"/>
    </source>
</evidence>
<evidence type="ECO:0000256" key="3">
    <source>
        <dbReference type="ARBA" id="ARBA00022729"/>
    </source>
</evidence>
<dbReference type="Proteomes" id="UP000292039">
    <property type="component" value="Unassembled WGS sequence"/>
</dbReference>
<dbReference type="EMBL" id="SGWZ01000008">
    <property type="protein sequence ID" value="RZS63764.1"/>
    <property type="molecule type" value="Genomic_DNA"/>
</dbReference>
<dbReference type="PANTHER" id="PTHR30222:SF12">
    <property type="entry name" value="NORSPERMIDINE SENSOR"/>
    <property type="match status" value="1"/>
</dbReference>
<comment type="function">
    <text evidence="5">Required for the activity of the bacterial periplasmic transport system of putrescine.</text>
</comment>
<evidence type="ECO:0000256" key="6">
    <source>
        <dbReference type="PIRSR" id="PIRSR019574-1"/>
    </source>
</evidence>
<reference evidence="8 9" key="1">
    <citation type="submission" date="2019-02" db="EMBL/GenBank/DDBJ databases">
        <title>Genomic Encyclopedia of Type Strains, Phase IV (KMG-IV): sequencing the most valuable type-strain genomes for metagenomic binning, comparative biology and taxonomic classification.</title>
        <authorList>
            <person name="Goeker M."/>
        </authorList>
    </citation>
    <scope>NUCLEOTIDE SEQUENCE [LARGE SCALE GENOMIC DNA]</scope>
    <source>
        <strain evidence="8 9">DSM 16618</strain>
    </source>
</reference>
<evidence type="ECO:0000313" key="8">
    <source>
        <dbReference type="EMBL" id="RZS63764.1"/>
    </source>
</evidence>
<dbReference type="CDD" id="cd13659">
    <property type="entry name" value="PBP2_PotF"/>
    <property type="match status" value="1"/>
</dbReference>
<dbReference type="InterPro" id="IPR006311">
    <property type="entry name" value="TAT_signal"/>
</dbReference>
<protein>
    <recommendedName>
        <fullName evidence="5">Putrescine-binding periplasmic protein</fullName>
    </recommendedName>
</protein>
<accession>A0A4Q7M7N0</accession>
<feature type="signal peptide" evidence="7">
    <location>
        <begin position="1"/>
        <end position="41"/>
    </location>
</feature>
<feature type="binding site" evidence="6">
    <location>
        <position position="54"/>
    </location>
    <ligand>
        <name>spermidine</name>
        <dbReference type="ChEBI" id="CHEBI:57834"/>
    </ligand>
</feature>
<dbReference type="PIRSF" id="PIRSF019574">
    <property type="entry name" value="Periplasmic_polyamine_BP"/>
    <property type="match status" value="1"/>
</dbReference>
<evidence type="ECO:0000256" key="7">
    <source>
        <dbReference type="SAM" id="SignalP"/>
    </source>
</evidence>
<dbReference type="Pfam" id="PF13416">
    <property type="entry name" value="SBP_bac_8"/>
    <property type="match status" value="1"/>
</dbReference>
<dbReference type="GO" id="GO:0015846">
    <property type="term" value="P:polyamine transport"/>
    <property type="evidence" value="ECO:0007669"/>
    <property type="project" value="InterPro"/>
</dbReference>
<dbReference type="PANTHER" id="PTHR30222">
    <property type="entry name" value="SPERMIDINE/PUTRESCINE-BINDING PERIPLASMIC PROTEIN"/>
    <property type="match status" value="1"/>
</dbReference>
<comment type="similarity">
    <text evidence="5">Belongs to the bacterial solute-binding protein PotD/PotF family.</text>
</comment>
<dbReference type="GO" id="GO:0042597">
    <property type="term" value="C:periplasmic space"/>
    <property type="evidence" value="ECO:0007669"/>
    <property type="project" value="UniProtKB-SubCell"/>
</dbReference>
<keyword evidence="4 5" id="KW-0574">Periplasm</keyword>
<organism evidence="8 9">
    <name type="scientific">Kerstersia gyiorum</name>
    <dbReference type="NCBI Taxonomy" id="206506"/>
    <lineage>
        <taxon>Bacteria</taxon>
        <taxon>Pseudomonadati</taxon>
        <taxon>Pseudomonadota</taxon>
        <taxon>Betaproteobacteria</taxon>
        <taxon>Burkholderiales</taxon>
        <taxon>Alcaligenaceae</taxon>
        <taxon>Kerstersia</taxon>
    </lineage>
</organism>
<gene>
    <name evidence="8" type="ORF">EV679_3408</name>
</gene>
<sequence length="384" mass="42271">MRIFAGVIMGEEILNGSRRRALAGALAGVALSLAALPSAMAQDNKVVNVYNWAEYTAPDTLSGFEAATGIKARYDVYDSNDMLQSKLLAGRSGYDVVVPSTHYAARQIQGGLYQKLDKSKIPNWEHLDPDLMALVATVDPGNEYLIPWGYGTNGLGFNVTKAREILGADADLADWKLLFEPENAAKLQRCGISILDEAAQVFPAVLHYLGKDPNSSNPDDYQEAAEVLKKIRPYIRQFSSSGYIDELASGDLCMVYGFSGDVMISRHRAKTSGQKFEVDYFIPAGGAPAWFDTMAIPKDARNVDAAHAFINYIETPQVHAAITNHMFYPNANKSAREFVNPEVANNPMIYPAAEVSQTLYVIKPQPPRIQQLQTRLWNSLKSGR</sequence>
<comment type="subcellular location">
    <subcellularLocation>
        <location evidence="1 5">Periplasm</location>
    </subcellularLocation>
</comment>
<proteinExistence type="inferred from homology"/>
<dbReference type="PRINTS" id="PR00909">
    <property type="entry name" value="SPERMDNBNDNG"/>
</dbReference>
<name>A0A4Q7M7N0_9BURK</name>
<dbReference type="InterPro" id="IPR001188">
    <property type="entry name" value="Sperm_putr-bd"/>
</dbReference>
<comment type="caution">
    <text evidence="8">The sequence shown here is derived from an EMBL/GenBank/DDBJ whole genome shotgun (WGS) entry which is preliminary data.</text>
</comment>
<evidence type="ECO:0000313" key="9">
    <source>
        <dbReference type="Proteomes" id="UP000292039"/>
    </source>
</evidence>
<dbReference type="Gene3D" id="3.40.190.10">
    <property type="entry name" value="Periplasmic binding protein-like II"/>
    <property type="match status" value="2"/>
</dbReference>
<keyword evidence="2 5" id="KW-0813">Transport</keyword>
<dbReference type="PROSITE" id="PS51318">
    <property type="entry name" value="TAT"/>
    <property type="match status" value="1"/>
</dbReference>
<evidence type="ECO:0000256" key="2">
    <source>
        <dbReference type="ARBA" id="ARBA00022448"/>
    </source>
</evidence>
<dbReference type="SUPFAM" id="SSF53850">
    <property type="entry name" value="Periplasmic binding protein-like II"/>
    <property type="match status" value="1"/>
</dbReference>
<dbReference type="GO" id="GO:0019808">
    <property type="term" value="F:polyamine binding"/>
    <property type="evidence" value="ECO:0007669"/>
    <property type="project" value="InterPro"/>
</dbReference>
<keyword evidence="3 7" id="KW-0732">Signal</keyword>
<dbReference type="AlphaFoldDB" id="A0A4Q7M7N0"/>
<feature type="chain" id="PRO_5020790580" description="Putrescine-binding periplasmic protein" evidence="7">
    <location>
        <begin position="42"/>
        <end position="384"/>
    </location>
</feature>